<evidence type="ECO:0000313" key="9">
    <source>
        <dbReference type="Proteomes" id="UP000824208"/>
    </source>
</evidence>
<organism evidence="8 9">
    <name type="scientific">Candidatus Flavonifractor intestinipullorum</name>
    <dbReference type="NCBI Taxonomy" id="2838587"/>
    <lineage>
        <taxon>Bacteria</taxon>
        <taxon>Bacillati</taxon>
        <taxon>Bacillota</taxon>
        <taxon>Clostridia</taxon>
        <taxon>Eubacteriales</taxon>
        <taxon>Oscillospiraceae</taxon>
        <taxon>Flavonifractor</taxon>
    </lineage>
</organism>
<evidence type="ECO:0000256" key="5">
    <source>
        <dbReference type="PIRNR" id="PIRNR038471"/>
    </source>
</evidence>
<sequence length="284" mass="30968">MKDFLRNNGVLILIIAVLLSLIVAVSSALLGGFADPFSNLLGVLTTPIRSGINSVVTWAEDRYTAMFRQSELEAEYEQLKKDYAQLEQTLREAQQAIEENERYRNLLGLKEARPELEFTEATVTATVTAVGATNWDSTLTISQGSSAGLEVNQAVIDEYGNLVGLIDEVGANWARVMTVIDSDLELGGLVARTDSTALLEGNFELMAQGKLRLSYLPENSEFMTGDQVLTSGLSGLYPAGLVVGYIEEVRTDPSGMTRYAVVTPEADLQNLRQVFVITNFAATQ</sequence>
<accession>A0A9D2S5T1</accession>
<reference evidence="8" key="2">
    <citation type="submission" date="2021-04" db="EMBL/GenBank/DDBJ databases">
        <authorList>
            <person name="Gilroy R."/>
        </authorList>
    </citation>
    <scope>NUCLEOTIDE SEQUENCE</scope>
    <source>
        <strain evidence="8">CHK189-11263</strain>
    </source>
</reference>
<reference evidence="8" key="1">
    <citation type="journal article" date="2021" name="PeerJ">
        <title>Extensive microbial diversity within the chicken gut microbiome revealed by metagenomics and culture.</title>
        <authorList>
            <person name="Gilroy R."/>
            <person name="Ravi A."/>
            <person name="Getino M."/>
            <person name="Pursley I."/>
            <person name="Horton D.L."/>
            <person name="Alikhan N.F."/>
            <person name="Baker D."/>
            <person name="Gharbi K."/>
            <person name="Hall N."/>
            <person name="Watson M."/>
            <person name="Adriaenssens E.M."/>
            <person name="Foster-Nyarko E."/>
            <person name="Jarju S."/>
            <person name="Secka A."/>
            <person name="Antonio M."/>
            <person name="Oren A."/>
            <person name="Chaudhuri R.R."/>
            <person name="La Ragione R."/>
            <person name="Hildebrand F."/>
            <person name="Pallen M.J."/>
        </authorList>
    </citation>
    <scope>NUCLEOTIDE SEQUENCE</scope>
    <source>
        <strain evidence="8">CHK189-11263</strain>
    </source>
</reference>
<feature type="coiled-coil region" evidence="6">
    <location>
        <begin position="69"/>
        <end position="106"/>
    </location>
</feature>
<evidence type="ECO:0000259" key="7">
    <source>
        <dbReference type="Pfam" id="PF04085"/>
    </source>
</evidence>
<evidence type="ECO:0000256" key="4">
    <source>
        <dbReference type="ARBA" id="ARBA00032089"/>
    </source>
</evidence>
<proteinExistence type="inferred from homology"/>
<dbReference type="GO" id="GO:0005886">
    <property type="term" value="C:plasma membrane"/>
    <property type="evidence" value="ECO:0007669"/>
    <property type="project" value="TreeGrafter"/>
</dbReference>
<dbReference type="InterPro" id="IPR042177">
    <property type="entry name" value="Cell/Rod_1"/>
</dbReference>
<name>A0A9D2S5T1_9FIRM</name>
<gene>
    <name evidence="8" type="primary">mreC</name>
    <name evidence="8" type="ORF">H9714_09295</name>
</gene>
<dbReference type="Gene3D" id="2.40.10.350">
    <property type="entry name" value="Rod shape-determining protein MreC, domain 2"/>
    <property type="match status" value="1"/>
</dbReference>
<keyword evidence="6" id="KW-0175">Coiled coil</keyword>
<dbReference type="PANTHER" id="PTHR34138:SF1">
    <property type="entry name" value="CELL SHAPE-DETERMINING PROTEIN MREC"/>
    <property type="match status" value="1"/>
</dbReference>
<comment type="function">
    <text evidence="5">Involved in formation and maintenance of cell shape.</text>
</comment>
<dbReference type="AlphaFoldDB" id="A0A9D2S5T1"/>
<feature type="domain" description="Rod shape-determining protein MreC beta-barrel core" evidence="7">
    <location>
        <begin position="127"/>
        <end position="277"/>
    </location>
</feature>
<dbReference type="Proteomes" id="UP000824208">
    <property type="component" value="Unassembled WGS sequence"/>
</dbReference>
<dbReference type="PIRSF" id="PIRSF038471">
    <property type="entry name" value="MreC"/>
    <property type="match status" value="1"/>
</dbReference>
<dbReference type="InterPro" id="IPR007221">
    <property type="entry name" value="MreC"/>
</dbReference>
<dbReference type="PANTHER" id="PTHR34138">
    <property type="entry name" value="CELL SHAPE-DETERMINING PROTEIN MREC"/>
    <property type="match status" value="1"/>
</dbReference>
<evidence type="ECO:0000256" key="6">
    <source>
        <dbReference type="SAM" id="Coils"/>
    </source>
</evidence>
<evidence type="ECO:0000313" key="8">
    <source>
        <dbReference type="EMBL" id="HJB57732.1"/>
    </source>
</evidence>
<dbReference type="Gene3D" id="2.40.10.340">
    <property type="entry name" value="Rod shape-determining protein MreC, domain 1"/>
    <property type="match status" value="1"/>
</dbReference>
<comment type="similarity">
    <text evidence="1 5">Belongs to the MreC family.</text>
</comment>
<dbReference type="InterPro" id="IPR042175">
    <property type="entry name" value="Cell/Rod_MreC_2"/>
</dbReference>
<dbReference type="NCBIfam" id="TIGR00219">
    <property type="entry name" value="mreC"/>
    <property type="match status" value="1"/>
</dbReference>
<evidence type="ECO:0000256" key="1">
    <source>
        <dbReference type="ARBA" id="ARBA00009369"/>
    </source>
</evidence>
<evidence type="ECO:0000256" key="2">
    <source>
        <dbReference type="ARBA" id="ARBA00013855"/>
    </source>
</evidence>
<keyword evidence="3 5" id="KW-0133">Cell shape</keyword>
<comment type="caution">
    <text evidence="8">The sequence shown here is derived from an EMBL/GenBank/DDBJ whole genome shotgun (WGS) entry which is preliminary data.</text>
</comment>
<protein>
    <recommendedName>
        <fullName evidence="2 5">Cell shape-determining protein MreC</fullName>
    </recommendedName>
    <alternativeName>
        <fullName evidence="4 5">Cell shape protein MreC</fullName>
    </alternativeName>
</protein>
<dbReference type="InterPro" id="IPR055342">
    <property type="entry name" value="MreC_beta-barrel_core"/>
</dbReference>
<dbReference type="GO" id="GO:0008360">
    <property type="term" value="P:regulation of cell shape"/>
    <property type="evidence" value="ECO:0007669"/>
    <property type="project" value="UniProtKB-KW"/>
</dbReference>
<evidence type="ECO:0000256" key="3">
    <source>
        <dbReference type="ARBA" id="ARBA00022960"/>
    </source>
</evidence>
<dbReference type="Pfam" id="PF04085">
    <property type="entry name" value="MreC"/>
    <property type="match status" value="1"/>
</dbReference>
<dbReference type="EMBL" id="DWYC01000087">
    <property type="protein sequence ID" value="HJB57732.1"/>
    <property type="molecule type" value="Genomic_DNA"/>
</dbReference>